<dbReference type="EC" id="3.1.26.5" evidence="7 8"/>
<keyword evidence="2 7" id="KW-0819">tRNA processing</keyword>
<dbReference type="InterPro" id="IPR000100">
    <property type="entry name" value="RNase_P"/>
</dbReference>
<dbReference type="AlphaFoldDB" id="A0A3P1V7R0"/>
<dbReference type="Pfam" id="PF00825">
    <property type="entry name" value="Ribonuclease_P"/>
    <property type="match status" value="1"/>
</dbReference>
<comment type="catalytic activity">
    <reaction evidence="7">
        <text>Endonucleolytic cleavage of RNA, removing 5'-extranucleotides from tRNA precursor.</text>
        <dbReference type="EC" id="3.1.26.5"/>
    </reaction>
</comment>
<evidence type="ECO:0000256" key="2">
    <source>
        <dbReference type="ARBA" id="ARBA00022694"/>
    </source>
</evidence>
<evidence type="ECO:0000256" key="3">
    <source>
        <dbReference type="ARBA" id="ARBA00022722"/>
    </source>
</evidence>
<protein>
    <recommendedName>
        <fullName evidence="7 8">Ribonuclease P protein component</fullName>
        <shortName evidence="7">RNase P protein</shortName>
        <shortName evidence="7">RNaseP protein</shortName>
        <ecNumber evidence="7 8">3.1.26.5</ecNumber>
    </recommendedName>
    <alternativeName>
        <fullName evidence="7">Protein C5</fullName>
    </alternativeName>
</protein>
<dbReference type="RefSeq" id="WP_124933149.1">
    <property type="nucleotide sequence ID" value="NZ_JAGFOU010000005.1"/>
</dbReference>
<dbReference type="PROSITE" id="PS00648">
    <property type="entry name" value="RIBONUCLEASE_P"/>
    <property type="match status" value="1"/>
</dbReference>
<evidence type="ECO:0000313" key="10">
    <source>
        <dbReference type="Proteomes" id="UP000271272"/>
    </source>
</evidence>
<dbReference type="GO" id="GO:0001682">
    <property type="term" value="P:tRNA 5'-leader removal"/>
    <property type="evidence" value="ECO:0007669"/>
    <property type="project" value="UniProtKB-UniRule"/>
</dbReference>
<accession>A0A3P1V7R0</accession>
<dbReference type="Proteomes" id="UP000271272">
    <property type="component" value="Unassembled WGS sequence"/>
</dbReference>
<dbReference type="EMBL" id="RQZC01000003">
    <property type="protein sequence ID" value="RRD30171.1"/>
    <property type="molecule type" value="Genomic_DNA"/>
</dbReference>
<dbReference type="GO" id="GO:0004526">
    <property type="term" value="F:ribonuclease P activity"/>
    <property type="evidence" value="ECO:0007669"/>
    <property type="project" value="UniProtKB-UniRule"/>
</dbReference>
<keyword evidence="3 7" id="KW-0540">Nuclease</keyword>
<keyword evidence="6 7" id="KW-0694">RNA-binding</keyword>
<dbReference type="GO" id="GO:0000049">
    <property type="term" value="F:tRNA binding"/>
    <property type="evidence" value="ECO:0007669"/>
    <property type="project" value="UniProtKB-UniRule"/>
</dbReference>
<evidence type="ECO:0000256" key="5">
    <source>
        <dbReference type="ARBA" id="ARBA00022801"/>
    </source>
</evidence>
<reference evidence="9 10" key="1">
    <citation type="submission" date="2018-11" db="EMBL/GenBank/DDBJ databases">
        <title>Genomes From Bacteria Associated with the Canine Oral Cavity: a Test Case for Automated Genome-Based Taxonomic Assignment.</title>
        <authorList>
            <person name="Coil D.A."/>
            <person name="Jospin G."/>
            <person name="Darling A.E."/>
            <person name="Wallis C."/>
            <person name="Davis I.J."/>
            <person name="Harris S."/>
            <person name="Eisen J.A."/>
            <person name="Holcombe L.J."/>
            <person name="O'Flynn C."/>
        </authorList>
    </citation>
    <scope>NUCLEOTIDE SEQUENCE [LARGE SCALE GENOMIC DNA]</scope>
    <source>
        <strain evidence="9 10">OH5050</strain>
    </source>
</reference>
<keyword evidence="4 7" id="KW-0255">Endonuclease</keyword>
<keyword evidence="5 7" id="KW-0378">Hydrolase</keyword>
<dbReference type="GO" id="GO:0042781">
    <property type="term" value="F:3'-tRNA processing endoribonuclease activity"/>
    <property type="evidence" value="ECO:0007669"/>
    <property type="project" value="TreeGrafter"/>
</dbReference>
<comment type="caution">
    <text evidence="9">The sequence shown here is derived from an EMBL/GenBank/DDBJ whole genome shotgun (WGS) entry which is preliminary data.</text>
</comment>
<dbReference type="PANTHER" id="PTHR33992:SF1">
    <property type="entry name" value="RIBONUCLEASE P PROTEIN COMPONENT"/>
    <property type="match status" value="1"/>
</dbReference>
<dbReference type="PANTHER" id="PTHR33992">
    <property type="entry name" value="RIBONUCLEASE P PROTEIN COMPONENT"/>
    <property type="match status" value="1"/>
</dbReference>
<evidence type="ECO:0000256" key="1">
    <source>
        <dbReference type="ARBA" id="ARBA00002663"/>
    </source>
</evidence>
<evidence type="ECO:0000256" key="7">
    <source>
        <dbReference type="HAMAP-Rule" id="MF_00227"/>
    </source>
</evidence>
<gene>
    <name evidence="7 9" type="primary">rnpA</name>
    <name evidence="9" type="ORF">EII10_03645</name>
</gene>
<sequence length="122" mass="13375">MLDAEHRLLRGEDFSTAVRTGARRGSRRLVVHYCAGGSGDSSPALVGVVVPKKQIPLATHRNRVKRRIRGVMAARLTRLEPGSRVVIRGLAGADGASSAELGRDVDLLLERCRELARRGRRR</sequence>
<dbReference type="InterPro" id="IPR014721">
    <property type="entry name" value="Ribsml_uS5_D2-typ_fold_subgr"/>
</dbReference>
<evidence type="ECO:0000256" key="6">
    <source>
        <dbReference type="ARBA" id="ARBA00022884"/>
    </source>
</evidence>
<comment type="function">
    <text evidence="1 7">RNaseP catalyzes the removal of the 5'-leader sequence from pre-tRNA to produce the mature 5'-terminus. It can also cleave other RNA substrates such as 4.5S RNA. The protein component plays an auxiliary but essential role in vivo by binding to the 5'-leader sequence and broadening the substrate specificity of the ribozyme.</text>
</comment>
<dbReference type="OrthoDB" id="196964at2"/>
<dbReference type="Gene3D" id="3.30.230.10">
    <property type="match status" value="1"/>
</dbReference>
<dbReference type="GO" id="GO:0030677">
    <property type="term" value="C:ribonuclease P complex"/>
    <property type="evidence" value="ECO:0007669"/>
    <property type="project" value="TreeGrafter"/>
</dbReference>
<name>A0A3P1V7R0_9ACTO</name>
<evidence type="ECO:0000256" key="4">
    <source>
        <dbReference type="ARBA" id="ARBA00022759"/>
    </source>
</evidence>
<comment type="subunit">
    <text evidence="7">Consists of a catalytic RNA component (M1 or rnpB) and a protein subunit.</text>
</comment>
<dbReference type="SUPFAM" id="SSF54211">
    <property type="entry name" value="Ribosomal protein S5 domain 2-like"/>
    <property type="match status" value="1"/>
</dbReference>
<dbReference type="HAMAP" id="MF_00227">
    <property type="entry name" value="RNase_P"/>
    <property type="match status" value="1"/>
</dbReference>
<dbReference type="NCBIfam" id="TIGR00188">
    <property type="entry name" value="rnpA"/>
    <property type="match status" value="1"/>
</dbReference>
<dbReference type="InterPro" id="IPR020539">
    <property type="entry name" value="RNase_P_CS"/>
</dbReference>
<keyword evidence="10" id="KW-1185">Reference proteome</keyword>
<evidence type="ECO:0000256" key="8">
    <source>
        <dbReference type="NCBIfam" id="TIGR00188"/>
    </source>
</evidence>
<evidence type="ECO:0000313" key="9">
    <source>
        <dbReference type="EMBL" id="RRD30171.1"/>
    </source>
</evidence>
<proteinExistence type="inferred from homology"/>
<dbReference type="InterPro" id="IPR020568">
    <property type="entry name" value="Ribosomal_Su5_D2-typ_SF"/>
</dbReference>
<organism evidence="9 10">
    <name type="scientific">Actinomyces bowdenii</name>
    <dbReference type="NCBI Taxonomy" id="131109"/>
    <lineage>
        <taxon>Bacteria</taxon>
        <taxon>Bacillati</taxon>
        <taxon>Actinomycetota</taxon>
        <taxon>Actinomycetes</taxon>
        <taxon>Actinomycetales</taxon>
        <taxon>Actinomycetaceae</taxon>
        <taxon>Actinomyces</taxon>
    </lineage>
</organism>
<comment type="similarity">
    <text evidence="7">Belongs to the RnpA family.</text>
</comment>